<sequence>MGIWDKPRSVDRLCHHLRFVGDQFPGVVVKYDWGHK</sequence>
<keyword evidence="2" id="KW-1185">Reference proteome</keyword>
<gene>
    <name evidence="1" type="ORF">I306_00008</name>
</gene>
<evidence type="ECO:0000313" key="1">
    <source>
        <dbReference type="EMBL" id="KIR82743.1"/>
    </source>
</evidence>
<dbReference type="Proteomes" id="UP000054272">
    <property type="component" value="Unassembled WGS sequence"/>
</dbReference>
<accession>A0ABR5C4B7</accession>
<proteinExistence type="predicted"/>
<protein>
    <submittedName>
        <fullName evidence="1">Uncharacterized protein</fullName>
    </submittedName>
</protein>
<reference evidence="1 2" key="1">
    <citation type="submission" date="2015-01" db="EMBL/GenBank/DDBJ databases">
        <title>The Genome Sequence of Cryptococcus gattii EJB2.</title>
        <authorList>
            <consortium name="The Broad Institute Genomics Platform"/>
            <person name="Cuomo C."/>
            <person name="Litvintseva A."/>
            <person name="Chen Y."/>
            <person name="Heitman J."/>
            <person name="Sun S."/>
            <person name="Springer D."/>
            <person name="Dromer F."/>
            <person name="Young S."/>
            <person name="Zeng Q."/>
            <person name="Gargeya S."/>
            <person name="Abouelleil A."/>
            <person name="Alvarado L."/>
            <person name="Chapman S.B."/>
            <person name="Gainer-Dewar J."/>
            <person name="Goldberg J."/>
            <person name="Griggs A."/>
            <person name="Gujja S."/>
            <person name="Hansen M."/>
            <person name="Howarth C."/>
            <person name="Imamovic A."/>
            <person name="Larimer J."/>
            <person name="Murphy C."/>
            <person name="Naylor J."/>
            <person name="Pearson M."/>
            <person name="Priest M."/>
            <person name="Roberts A."/>
            <person name="Saif S."/>
            <person name="Shea T."/>
            <person name="Sykes S."/>
            <person name="Wortman J."/>
            <person name="Nusbaum C."/>
            <person name="Birren B."/>
        </authorList>
    </citation>
    <scope>NUCLEOTIDE SEQUENCE [LARGE SCALE GENOMIC DNA]</scope>
    <source>
        <strain evidence="1 2">EJB2</strain>
    </source>
</reference>
<organism evidence="1 2">
    <name type="scientific">Cryptococcus gattii EJB2</name>
    <dbReference type="NCBI Taxonomy" id="1296103"/>
    <lineage>
        <taxon>Eukaryota</taxon>
        <taxon>Fungi</taxon>
        <taxon>Dikarya</taxon>
        <taxon>Basidiomycota</taxon>
        <taxon>Agaricomycotina</taxon>
        <taxon>Tremellomycetes</taxon>
        <taxon>Tremellales</taxon>
        <taxon>Cryptococcaceae</taxon>
        <taxon>Cryptococcus</taxon>
        <taxon>Cryptococcus gattii species complex</taxon>
    </lineage>
</organism>
<name>A0ABR5C4B7_9TREE</name>
<dbReference type="EMBL" id="KN848549">
    <property type="protein sequence ID" value="KIR82743.1"/>
    <property type="molecule type" value="Genomic_DNA"/>
</dbReference>
<evidence type="ECO:0000313" key="2">
    <source>
        <dbReference type="Proteomes" id="UP000054272"/>
    </source>
</evidence>